<dbReference type="Gene3D" id="1.10.287.130">
    <property type="match status" value="1"/>
</dbReference>
<dbReference type="GO" id="GO:0000155">
    <property type="term" value="F:phosphorelay sensor kinase activity"/>
    <property type="evidence" value="ECO:0007669"/>
    <property type="project" value="InterPro"/>
</dbReference>
<evidence type="ECO:0000256" key="5">
    <source>
        <dbReference type="ARBA" id="ARBA00022553"/>
    </source>
</evidence>
<feature type="transmembrane region" description="Helical" evidence="10">
    <location>
        <begin position="12"/>
        <end position="32"/>
    </location>
</feature>
<gene>
    <name evidence="13" type="ORF">RJN63_15930</name>
</gene>
<accession>A0AAE4K4N1</accession>
<feature type="transmembrane region" description="Helical" evidence="10">
    <location>
        <begin position="63"/>
        <end position="79"/>
    </location>
</feature>
<dbReference type="GO" id="GO:0005524">
    <property type="term" value="F:ATP binding"/>
    <property type="evidence" value="ECO:0007669"/>
    <property type="project" value="UniProtKB-KW"/>
</dbReference>
<dbReference type="Gene3D" id="3.40.50.2300">
    <property type="match status" value="1"/>
</dbReference>
<dbReference type="PROSITE" id="PS50110">
    <property type="entry name" value="RESPONSE_REGULATORY"/>
    <property type="match status" value="1"/>
</dbReference>
<dbReference type="PRINTS" id="PR00344">
    <property type="entry name" value="BCTRLSENSOR"/>
</dbReference>
<keyword evidence="4" id="KW-1003">Cell membrane</keyword>
<evidence type="ECO:0000256" key="4">
    <source>
        <dbReference type="ARBA" id="ARBA00022475"/>
    </source>
</evidence>
<dbReference type="AlphaFoldDB" id="A0AAE4K4N1"/>
<evidence type="ECO:0000259" key="11">
    <source>
        <dbReference type="PROSITE" id="PS50109"/>
    </source>
</evidence>
<dbReference type="SMART" id="SM00387">
    <property type="entry name" value="HATPase_c"/>
    <property type="match status" value="1"/>
</dbReference>
<name>A0AAE4K4N1_9BURK</name>
<feature type="modified residue" description="4-aspartylphosphate" evidence="9">
    <location>
        <position position="647"/>
    </location>
</feature>
<reference evidence="13" key="1">
    <citation type="submission" date="2023-02" db="EMBL/GenBank/DDBJ databases">
        <title>Description of Herbaspirillum huttiense subsp. nephrolepsisexaltata and Herbaspirillum huttiense subsp. lycopersicon.</title>
        <authorList>
            <person name="Poudel M."/>
            <person name="Sharma A."/>
            <person name="Goss E."/>
            <person name="Tapia J.H."/>
            <person name="Harmon C.M."/>
            <person name="Jones J.B."/>
        </authorList>
    </citation>
    <scope>NUCLEOTIDE SEQUENCE</scope>
    <source>
        <strain evidence="13">NC40101</strain>
    </source>
</reference>
<dbReference type="InterPro" id="IPR036890">
    <property type="entry name" value="HATPase_C_sf"/>
</dbReference>
<feature type="transmembrane region" description="Helical" evidence="10">
    <location>
        <begin position="267"/>
        <end position="287"/>
    </location>
</feature>
<feature type="domain" description="Histidine kinase" evidence="11">
    <location>
        <begin position="312"/>
        <end position="533"/>
    </location>
</feature>
<keyword evidence="13" id="KW-0067">ATP-binding</keyword>
<dbReference type="InterPro" id="IPR007895">
    <property type="entry name" value="MASE1"/>
</dbReference>
<dbReference type="InterPro" id="IPR011006">
    <property type="entry name" value="CheY-like_superfamily"/>
</dbReference>
<dbReference type="CDD" id="cd00075">
    <property type="entry name" value="HATPase"/>
    <property type="match status" value="1"/>
</dbReference>
<feature type="transmembrane region" description="Helical" evidence="10">
    <location>
        <begin position="157"/>
        <end position="176"/>
    </location>
</feature>
<evidence type="ECO:0000256" key="10">
    <source>
        <dbReference type="SAM" id="Phobius"/>
    </source>
</evidence>
<feature type="transmembrane region" description="Helical" evidence="10">
    <location>
        <begin position="238"/>
        <end position="255"/>
    </location>
</feature>
<keyword evidence="13" id="KW-0547">Nucleotide-binding</keyword>
<evidence type="ECO:0000313" key="13">
    <source>
        <dbReference type="EMBL" id="MDT0338332.1"/>
    </source>
</evidence>
<dbReference type="EMBL" id="JAVRAA010000007">
    <property type="protein sequence ID" value="MDT0338332.1"/>
    <property type="molecule type" value="Genomic_DNA"/>
</dbReference>
<dbReference type="PANTHER" id="PTHR43065:SF42">
    <property type="entry name" value="TWO-COMPONENT SENSOR PPRA"/>
    <property type="match status" value="1"/>
</dbReference>
<dbReference type="Pfam" id="PF02518">
    <property type="entry name" value="HATPase_c"/>
    <property type="match status" value="1"/>
</dbReference>
<protein>
    <recommendedName>
        <fullName evidence="3">histidine kinase</fullName>
        <ecNumber evidence="3">2.7.13.3</ecNumber>
    </recommendedName>
</protein>
<dbReference type="RefSeq" id="WP_310837668.1">
    <property type="nucleotide sequence ID" value="NZ_JAVLSM010000008.1"/>
</dbReference>
<sequence length="718" mass="77086">MVKTGDTVDWARSLGGAVGCALLYYLLASPAVGIEQSTTLSAIAWPAPTFMIALLWRKPLREWPVYLVAVMVAIMFVGQHDRLSVYTDAGFAVLNAFEVAACALVGRRFVARDGQLDTLRRLSRFLLLLPVGVIAVVAACGATLAVHAMHGNWWHEWSTLLVGNGLAILVLVPAFLTWSGAHGNARLLSLPSILCSLMVLCALLASVTFDLPEEVMRVMLSLALAGAALYGGMRSATLTMSTAAVLAVLLTLYDLGPYRQDGLDSTLRLQIDLAGYAMLTFFIAVAMRERQALTLRMEQMRRFESLGLMAGSIAHDFNNVLGAAGGYAELAAERLPAESPAQVPLREVCSAVARGRDLTEQILLAGRRGDRQRALLDLRAPVDEAVRLARPLCREGIHIFFTPPEQALPVRANGGQITRVALNLIRNASLAARREVRVSLHHGQAEAAGLMIGEVPPDEAVWLEVTDDGAGIAREHLARLFEPFFTTRGGPGGKGTGLGLAIVAGIATEHDGGVAVLTSHEGTVFRLLLPAESQLAGQWARSADADAAQTPSSPISSTGEVITSLVPAWSGSHDTASEMTAGDSTNVMEWEGQGQSVFLVDDDPALRPLYQRWLSGMGMEPIGFADPVEALNELTIEPRAVDLLVTDLDMPQISGEALIVQARALRADLPVLLCSGNHARLDEVGRQHDLVTLRKPFNEQGLRRAVQAALGKTEEEQE</sequence>
<dbReference type="InterPro" id="IPR001789">
    <property type="entry name" value="Sig_transdc_resp-reg_receiver"/>
</dbReference>
<dbReference type="InterPro" id="IPR004358">
    <property type="entry name" value="Sig_transdc_His_kin-like_C"/>
</dbReference>
<feature type="transmembrane region" description="Helical" evidence="10">
    <location>
        <begin position="38"/>
        <end position="56"/>
    </location>
</feature>
<keyword evidence="5 9" id="KW-0597">Phosphoprotein</keyword>
<dbReference type="SUPFAM" id="SSF47384">
    <property type="entry name" value="Homodimeric domain of signal transducing histidine kinase"/>
    <property type="match status" value="1"/>
</dbReference>
<feature type="domain" description="Response regulatory" evidence="12">
    <location>
        <begin position="596"/>
        <end position="710"/>
    </location>
</feature>
<dbReference type="CDD" id="cd00082">
    <property type="entry name" value="HisKA"/>
    <property type="match status" value="1"/>
</dbReference>
<dbReference type="PANTHER" id="PTHR43065">
    <property type="entry name" value="SENSOR HISTIDINE KINASE"/>
    <property type="match status" value="1"/>
</dbReference>
<feature type="transmembrane region" description="Helical" evidence="10">
    <location>
        <begin position="85"/>
        <end position="105"/>
    </location>
</feature>
<evidence type="ECO:0000256" key="2">
    <source>
        <dbReference type="ARBA" id="ARBA00004651"/>
    </source>
</evidence>
<keyword evidence="8 10" id="KW-0472">Membrane</keyword>
<dbReference type="Gene3D" id="3.30.565.10">
    <property type="entry name" value="Histidine kinase-like ATPase, C-terminal domain"/>
    <property type="match status" value="1"/>
</dbReference>
<evidence type="ECO:0000259" key="12">
    <source>
        <dbReference type="PROSITE" id="PS50110"/>
    </source>
</evidence>
<evidence type="ECO:0000256" key="1">
    <source>
        <dbReference type="ARBA" id="ARBA00000085"/>
    </source>
</evidence>
<dbReference type="SUPFAM" id="SSF52172">
    <property type="entry name" value="CheY-like"/>
    <property type="match status" value="1"/>
</dbReference>
<dbReference type="InterPro" id="IPR005467">
    <property type="entry name" value="His_kinase_dom"/>
</dbReference>
<comment type="subcellular location">
    <subcellularLocation>
        <location evidence="2">Cell membrane</location>
        <topology evidence="2">Multi-pass membrane protein</topology>
    </subcellularLocation>
</comment>
<proteinExistence type="predicted"/>
<evidence type="ECO:0000256" key="9">
    <source>
        <dbReference type="PROSITE-ProRule" id="PRU00169"/>
    </source>
</evidence>
<feature type="transmembrane region" description="Helical" evidence="10">
    <location>
        <begin position="125"/>
        <end position="145"/>
    </location>
</feature>
<keyword evidence="6 10" id="KW-0812">Transmembrane</keyword>
<dbReference type="EC" id="2.7.13.3" evidence="3"/>
<evidence type="ECO:0000256" key="7">
    <source>
        <dbReference type="ARBA" id="ARBA00022989"/>
    </source>
</evidence>
<dbReference type="InterPro" id="IPR003661">
    <property type="entry name" value="HisK_dim/P_dom"/>
</dbReference>
<dbReference type="InterPro" id="IPR003594">
    <property type="entry name" value="HATPase_dom"/>
</dbReference>
<keyword evidence="7 10" id="KW-1133">Transmembrane helix</keyword>
<feature type="transmembrane region" description="Helical" evidence="10">
    <location>
        <begin position="188"/>
        <end position="209"/>
    </location>
</feature>
<dbReference type="GO" id="GO:0005886">
    <property type="term" value="C:plasma membrane"/>
    <property type="evidence" value="ECO:0007669"/>
    <property type="project" value="UniProtKB-SubCell"/>
</dbReference>
<dbReference type="PROSITE" id="PS50109">
    <property type="entry name" value="HIS_KIN"/>
    <property type="match status" value="1"/>
</dbReference>
<dbReference type="SMART" id="SM00448">
    <property type="entry name" value="REC"/>
    <property type="match status" value="1"/>
</dbReference>
<dbReference type="Pfam" id="PF00072">
    <property type="entry name" value="Response_reg"/>
    <property type="match status" value="1"/>
</dbReference>
<dbReference type="Pfam" id="PF05231">
    <property type="entry name" value="MASE1"/>
    <property type="match status" value="1"/>
</dbReference>
<organism evidence="13">
    <name type="scientific">Herbaspirillum huttiense subsp. nephrolepidis</name>
    <dbReference type="NCBI Taxonomy" id="3075126"/>
    <lineage>
        <taxon>Bacteria</taxon>
        <taxon>Pseudomonadati</taxon>
        <taxon>Pseudomonadota</taxon>
        <taxon>Betaproteobacteria</taxon>
        <taxon>Burkholderiales</taxon>
        <taxon>Oxalobacteraceae</taxon>
        <taxon>Herbaspirillum</taxon>
    </lineage>
</organism>
<dbReference type="InterPro" id="IPR036097">
    <property type="entry name" value="HisK_dim/P_sf"/>
</dbReference>
<evidence type="ECO:0000256" key="8">
    <source>
        <dbReference type="ARBA" id="ARBA00023136"/>
    </source>
</evidence>
<dbReference type="SUPFAM" id="SSF55874">
    <property type="entry name" value="ATPase domain of HSP90 chaperone/DNA topoisomerase II/histidine kinase"/>
    <property type="match status" value="1"/>
</dbReference>
<comment type="catalytic activity">
    <reaction evidence="1">
        <text>ATP + protein L-histidine = ADP + protein N-phospho-L-histidine.</text>
        <dbReference type="EC" id="2.7.13.3"/>
    </reaction>
</comment>
<comment type="caution">
    <text evidence="13">The sequence shown here is derived from an EMBL/GenBank/DDBJ whole genome shotgun (WGS) entry which is preliminary data.</text>
</comment>
<evidence type="ECO:0000256" key="3">
    <source>
        <dbReference type="ARBA" id="ARBA00012438"/>
    </source>
</evidence>
<evidence type="ECO:0000256" key="6">
    <source>
        <dbReference type="ARBA" id="ARBA00022692"/>
    </source>
</evidence>